<dbReference type="NCBIfam" id="NF003611">
    <property type="entry name" value="PRK05257.3-2"/>
    <property type="match status" value="1"/>
</dbReference>
<comment type="pathway">
    <text evidence="2">Carbohydrate metabolism; tricarboxylic acid cycle.</text>
</comment>
<dbReference type="AlphaFoldDB" id="A0A6J6FP89"/>
<keyword evidence="5" id="KW-0274">FAD</keyword>
<dbReference type="NCBIfam" id="NF003605">
    <property type="entry name" value="PRK05257.1-4"/>
    <property type="match status" value="1"/>
</dbReference>
<evidence type="ECO:0000256" key="6">
    <source>
        <dbReference type="ARBA" id="ARBA00023002"/>
    </source>
</evidence>
<dbReference type="GO" id="GO:0006099">
    <property type="term" value="P:tricarboxylic acid cycle"/>
    <property type="evidence" value="ECO:0007669"/>
    <property type="project" value="UniProtKB-UniPathway"/>
</dbReference>
<keyword evidence="3" id="KW-0816">Tricarboxylic acid cycle</keyword>
<proteinExistence type="inferred from homology"/>
<evidence type="ECO:0000256" key="4">
    <source>
        <dbReference type="ARBA" id="ARBA00022630"/>
    </source>
</evidence>
<sequence>MTKIVDVVLVGGGIMSATLGSLLRRLEPNWTISLFERGPGLAPESSDPWNNAGTGHSALCELNYTPEQPDGSVVTTGAIKVNEEFQLSREYWSALVNDGTIPDPSSFLVPVPHMSFVWGADNVAYLKTRYEALKNHPLFPGAEFTDDPKVIHQWAPLVMPGRSKSEPVAATRFQNGTDVDFGALTKILVNSIAGPKTEVHVNHSVRSIRRRKDGLWNVVVRNEIGRTPSTVVAKFVFVGAGGHALNLLQRAGIPEVRGYAGFPVSGQFYRCDNPEVVARHNAKVYGKSAAGAPPMSVPHLDTRVVDGTSSLLFGPYAGFTPKFLKAGSWWDLPRSIRFGNIIPMLGVAVTNLGLIKYLATEVFAGRAKRMAALREYFPDANPADWYGYSAGQRVQVIAKDADKGGVLKFGTEVVSHADGTIAGLLGASPGASTAVAAMLNVLATCFPSKKSSWGTKISALVPSYGTALATDSAAARASLKRTAAVLGIR</sequence>
<dbReference type="NCBIfam" id="NF003606">
    <property type="entry name" value="PRK05257.2-1"/>
    <property type="match status" value="1"/>
</dbReference>
<dbReference type="InterPro" id="IPR036188">
    <property type="entry name" value="FAD/NAD-bd_sf"/>
</dbReference>
<dbReference type="UniPathway" id="UPA00223"/>
<evidence type="ECO:0000256" key="3">
    <source>
        <dbReference type="ARBA" id="ARBA00022532"/>
    </source>
</evidence>
<gene>
    <name evidence="7" type="ORF">UFOPK1767_00865</name>
</gene>
<comment type="cofactor">
    <cofactor evidence="1">
        <name>FAD</name>
        <dbReference type="ChEBI" id="CHEBI:57692"/>
    </cofactor>
</comment>
<name>A0A6J6FP89_9ZZZZ</name>
<dbReference type="GO" id="GO:0047545">
    <property type="term" value="F:(S)-2-hydroxyglutarate dehydrogenase activity"/>
    <property type="evidence" value="ECO:0007669"/>
    <property type="project" value="TreeGrafter"/>
</dbReference>
<dbReference type="EMBL" id="CAEZTZ010000125">
    <property type="protein sequence ID" value="CAB4589519.1"/>
    <property type="molecule type" value="Genomic_DNA"/>
</dbReference>
<dbReference type="NCBIfam" id="TIGR01320">
    <property type="entry name" value="mal_quin_oxido"/>
    <property type="match status" value="1"/>
</dbReference>
<evidence type="ECO:0000256" key="2">
    <source>
        <dbReference type="ARBA" id="ARBA00005163"/>
    </source>
</evidence>
<dbReference type="NCBIfam" id="NF003603">
    <property type="entry name" value="PRK05257.1-1"/>
    <property type="match status" value="1"/>
</dbReference>
<dbReference type="HAMAP" id="MF_00212">
    <property type="entry name" value="MQO"/>
    <property type="match status" value="1"/>
</dbReference>
<dbReference type="InterPro" id="IPR006231">
    <property type="entry name" value="MQO"/>
</dbReference>
<dbReference type="Gene3D" id="3.30.9.10">
    <property type="entry name" value="D-Amino Acid Oxidase, subunit A, domain 2"/>
    <property type="match status" value="1"/>
</dbReference>
<evidence type="ECO:0000256" key="5">
    <source>
        <dbReference type="ARBA" id="ARBA00022827"/>
    </source>
</evidence>
<dbReference type="Gene3D" id="3.50.50.60">
    <property type="entry name" value="FAD/NAD(P)-binding domain"/>
    <property type="match status" value="1"/>
</dbReference>
<dbReference type="PANTHER" id="PTHR43104:SF2">
    <property type="entry name" value="L-2-HYDROXYGLUTARATE DEHYDROGENASE, MITOCHONDRIAL"/>
    <property type="match status" value="1"/>
</dbReference>
<keyword evidence="4" id="KW-0285">Flavoprotein</keyword>
<keyword evidence="6" id="KW-0560">Oxidoreductase</keyword>
<organism evidence="7">
    <name type="scientific">freshwater metagenome</name>
    <dbReference type="NCBI Taxonomy" id="449393"/>
    <lineage>
        <taxon>unclassified sequences</taxon>
        <taxon>metagenomes</taxon>
        <taxon>ecological metagenomes</taxon>
    </lineage>
</organism>
<reference evidence="7" key="1">
    <citation type="submission" date="2020-05" db="EMBL/GenBank/DDBJ databases">
        <authorList>
            <person name="Chiriac C."/>
            <person name="Salcher M."/>
            <person name="Ghai R."/>
            <person name="Kavagutti S V."/>
        </authorList>
    </citation>
    <scope>NUCLEOTIDE SEQUENCE</scope>
</reference>
<dbReference type="SUPFAM" id="SSF51905">
    <property type="entry name" value="FAD/NAD(P)-binding domain"/>
    <property type="match status" value="1"/>
</dbReference>
<dbReference type="GO" id="GO:0008924">
    <property type="term" value="F:L-malate dehydrogenase (quinone) activity"/>
    <property type="evidence" value="ECO:0007669"/>
    <property type="project" value="InterPro"/>
</dbReference>
<dbReference type="NCBIfam" id="NF009875">
    <property type="entry name" value="PRK13339.1"/>
    <property type="match status" value="1"/>
</dbReference>
<accession>A0A6J6FP89</accession>
<dbReference type="PANTHER" id="PTHR43104">
    <property type="entry name" value="L-2-HYDROXYGLUTARATE DEHYDROGENASE, MITOCHONDRIAL"/>
    <property type="match status" value="1"/>
</dbReference>
<evidence type="ECO:0000256" key="1">
    <source>
        <dbReference type="ARBA" id="ARBA00001974"/>
    </source>
</evidence>
<dbReference type="Pfam" id="PF06039">
    <property type="entry name" value="Mqo"/>
    <property type="match status" value="1"/>
</dbReference>
<protein>
    <submittedName>
        <fullName evidence="7">Unannotated protein</fullName>
    </submittedName>
</protein>
<evidence type="ECO:0000313" key="7">
    <source>
        <dbReference type="EMBL" id="CAB4589519.1"/>
    </source>
</evidence>